<name>A0A1J1HPN9_9DIPT</name>
<dbReference type="Gene3D" id="1.25.10.10">
    <property type="entry name" value="Leucine-rich Repeat Variant"/>
    <property type="match status" value="1"/>
</dbReference>
<dbReference type="InterPro" id="IPR016024">
    <property type="entry name" value="ARM-type_fold"/>
</dbReference>
<dbReference type="Pfam" id="PF10508">
    <property type="entry name" value="Proteasom_PSMB"/>
    <property type="match status" value="1"/>
</dbReference>
<reference evidence="3 4" key="1">
    <citation type="submission" date="2015-04" db="EMBL/GenBank/DDBJ databases">
        <authorList>
            <person name="Syromyatnikov M.Y."/>
            <person name="Popov V.N."/>
        </authorList>
    </citation>
    <scope>NUCLEOTIDE SEQUENCE [LARGE SCALE GENOMIC DNA]</scope>
</reference>
<evidence type="ECO:0000256" key="2">
    <source>
        <dbReference type="ARBA" id="ARBA00014933"/>
    </source>
</evidence>
<accession>A0A1J1HPN9</accession>
<gene>
    <name evidence="3" type="ORF">CLUMA_CG003731</name>
</gene>
<dbReference type="PANTHER" id="PTHR13554">
    <property type="entry name" value="26S PROTEASOME NON-ATPASE REGULATORY SUBUNIT 5-RELATED"/>
    <property type="match status" value="1"/>
</dbReference>
<keyword evidence="4" id="KW-1185">Reference proteome</keyword>
<dbReference type="InterPro" id="IPR011989">
    <property type="entry name" value="ARM-like"/>
</dbReference>
<proteinExistence type="inferred from homology"/>
<comment type="similarity">
    <text evidence="1">Belongs to the proteasome subunit S5B/HSM3 family.</text>
</comment>
<dbReference type="Proteomes" id="UP000183832">
    <property type="component" value="Unassembled WGS sequence"/>
</dbReference>
<organism evidence="3 4">
    <name type="scientific">Clunio marinus</name>
    <dbReference type="NCBI Taxonomy" id="568069"/>
    <lineage>
        <taxon>Eukaryota</taxon>
        <taxon>Metazoa</taxon>
        <taxon>Ecdysozoa</taxon>
        <taxon>Arthropoda</taxon>
        <taxon>Hexapoda</taxon>
        <taxon>Insecta</taxon>
        <taxon>Pterygota</taxon>
        <taxon>Neoptera</taxon>
        <taxon>Endopterygota</taxon>
        <taxon>Diptera</taxon>
        <taxon>Nematocera</taxon>
        <taxon>Chironomoidea</taxon>
        <taxon>Chironomidae</taxon>
        <taxon>Clunio</taxon>
    </lineage>
</organism>
<dbReference type="OrthoDB" id="10250600at2759"/>
<evidence type="ECO:0000313" key="3">
    <source>
        <dbReference type="EMBL" id="CRK90005.1"/>
    </source>
</evidence>
<dbReference type="GO" id="GO:0043248">
    <property type="term" value="P:proteasome assembly"/>
    <property type="evidence" value="ECO:0007669"/>
    <property type="project" value="InterPro"/>
</dbReference>
<evidence type="ECO:0000313" key="4">
    <source>
        <dbReference type="Proteomes" id="UP000183832"/>
    </source>
</evidence>
<dbReference type="GO" id="GO:0005829">
    <property type="term" value="C:cytosol"/>
    <property type="evidence" value="ECO:0007669"/>
    <property type="project" value="TreeGrafter"/>
</dbReference>
<dbReference type="PANTHER" id="PTHR13554:SF10">
    <property type="entry name" value="26S PROTEASOME NON-ATPASE REGULATORY SUBUNIT 5"/>
    <property type="match status" value="1"/>
</dbReference>
<dbReference type="SUPFAM" id="SSF48371">
    <property type="entry name" value="ARM repeat"/>
    <property type="match status" value="1"/>
</dbReference>
<dbReference type="EMBL" id="CVRI01000015">
    <property type="protein sequence ID" value="CRK90005.1"/>
    <property type="molecule type" value="Genomic_DNA"/>
</dbReference>
<dbReference type="STRING" id="568069.A0A1J1HPN9"/>
<evidence type="ECO:0000256" key="1">
    <source>
        <dbReference type="ARBA" id="ARBA00006823"/>
    </source>
</evidence>
<dbReference type="AlphaFoldDB" id="A0A1J1HPN9"/>
<sequence length="483" mass="54860">MESIDLLLKALETTGNDETIQEKLNEIKKHLIHCAESSKNVLNSKEFLRNANSEVAYDILEMCMTNLKINDEPDLFDITEMILKHPNAKVKTVAVRFVEKNLQHSTALHKLQTIMMFIECLKSNETSIGIPSIQILIELLKLQNFIDDPAVKKQLLSTIENEDDVIALRVYSVAVGVAKGGSKELEKMEYLLEKCINEMNKEDVLVLMNVLEILKELCLTSFGLVYLENKGVFDNLVKRIDRINEDPLVSILVPGLMKFFGNVAAVFPEKIFNAYPALINTLYNCLLGDDFQLLYTALDTLGHLTRHEYGKITLDSLNTEQCVKVLVHVSKTIPNYPTDLKVRAINCFENVFWIDPMSSRNNQVNYICQKWFSSIFGSDLMVVINFCKNAFEDISTSAFKLLRSLIYHDFGQRAVAATGGFVEYLLDRNSNITLEVKQIKYEIIEVLAESNAFEAAVTLQLQKYVREGFNYVQGVTEIAFEST</sequence>
<dbReference type="InterPro" id="IPR019538">
    <property type="entry name" value="PSMD5"/>
</dbReference>
<protein>
    <recommendedName>
        <fullName evidence="2">26S proteasome non-ATPase regulatory subunit 5</fullName>
    </recommendedName>
</protein>